<dbReference type="InterPro" id="IPR023885">
    <property type="entry name" value="4Fe4S-binding_SPASM_dom"/>
</dbReference>
<dbReference type="Proteomes" id="UP000321501">
    <property type="component" value="Chromosome"/>
</dbReference>
<proteinExistence type="predicted"/>
<keyword evidence="2" id="KW-0479">Metal-binding</keyword>
<keyword evidence="1" id="KW-0949">S-adenosyl-L-methionine</keyword>
<dbReference type="PANTHER" id="PTHR11228:SF7">
    <property type="entry name" value="PQQA PEPTIDE CYCLASE"/>
    <property type="match status" value="1"/>
</dbReference>
<dbReference type="GO" id="GO:0051536">
    <property type="term" value="F:iron-sulfur cluster binding"/>
    <property type="evidence" value="ECO:0007669"/>
    <property type="project" value="UniProtKB-KW"/>
</dbReference>
<evidence type="ECO:0000313" key="7">
    <source>
        <dbReference type="Proteomes" id="UP000321501"/>
    </source>
</evidence>
<dbReference type="PROSITE" id="PS51918">
    <property type="entry name" value="RADICAL_SAM"/>
    <property type="match status" value="1"/>
</dbReference>
<dbReference type="InterPro" id="IPR058240">
    <property type="entry name" value="rSAM_sf"/>
</dbReference>
<dbReference type="CDD" id="cd01335">
    <property type="entry name" value="Radical_SAM"/>
    <property type="match status" value="1"/>
</dbReference>
<evidence type="ECO:0000256" key="3">
    <source>
        <dbReference type="ARBA" id="ARBA00023004"/>
    </source>
</evidence>
<dbReference type="NCBIfam" id="TIGR04085">
    <property type="entry name" value="rSAM_more_4Fe4S"/>
    <property type="match status" value="1"/>
</dbReference>
<dbReference type="Gene3D" id="3.20.20.70">
    <property type="entry name" value="Aldolase class I"/>
    <property type="match status" value="1"/>
</dbReference>
<feature type="domain" description="Radical SAM core" evidence="5">
    <location>
        <begin position="97"/>
        <end position="305"/>
    </location>
</feature>
<dbReference type="PANTHER" id="PTHR11228">
    <property type="entry name" value="RADICAL SAM DOMAIN PROTEIN"/>
    <property type="match status" value="1"/>
</dbReference>
<sequence>MNENINESVTETELDLSKQYNLPKEISIVKYKEVYLAIYTEGILWIVLYNEEEKNVFLDLKNKRNLEYVFKKYSEEAVLNVLIQLEAKKFENPKHIENDDKNIFIYLTNNCNQRCRHCYMYAGSINIEEISVEQWNNALDEFKQNGIKGVTFSGGEITVYKGYKEVIMHAHQIGLQVTILSNGILWNEELVKELSQYIDEIQISIDGYDKNSYFNVRQYDGFDKAIKCVELFNKTNTKVSIAVTPLYENLEIFIDNFEKFAQKFMKKYPNVFVKLNHELIIGREVHPTQKENQTYKKKLKDLVERLYPNFYVETFVLNYENKAIRKNCGFGEISIAANGDIFWCNRIHELTSHYSILKDSVVDIIEKSKYIKEVTSVDNTRICKDCEIRYICGGGCRIKYEGIKEADSRKTLWSYNCEGKKDLYEKMILSNEYFFEE</sequence>
<dbReference type="Pfam" id="PF04055">
    <property type="entry name" value="Radical_SAM"/>
    <property type="match status" value="1"/>
</dbReference>
<dbReference type="EMBL" id="AP019835">
    <property type="protein sequence ID" value="BBM48839.1"/>
    <property type="molecule type" value="Genomic_DNA"/>
</dbReference>
<accession>A0A510KB02</accession>
<gene>
    <name evidence="6" type="ORF">JMUB3934_0108</name>
</gene>
<keyword evidence="4" id="KW-0411">Iron-sulfur</keyword>
<dbReference type="SFLD" id="SFLDG01067">
    <property type="entry name" value="SPASM/twitch_domain_containing"/>
    <property type="match status" value="1"/>
</dbReference>
<evidence type="ECO:0000256" key="4">
    <source>
        <dbReference type="ARBA" id="ARBA00023014"/>
    </source>
</evidence>
<dbReference type="InterPro" id="IPR007197">
    <property type="entry name" value="rSAM"/>
</dbReference>
<name>A0A510KB02_9FUSO</name>
<reference evidence="6 7" key="1">
    <citation type="submission" date="2019-07" db="EMBL/GenBank/DDBJ databases">
        <title>Complete Genome Sequence of Leptotrichia wadei Strain JMUB3934.</title>
        <authorList>
            <person name="Watanabe S."/>
            <person name="Cui L."/>
        </authorList>
    </citation>
    <scope>NUCLEOTIDE SEQUENCE [LARGE SCALE GENOMIC DNA]</scope>
    <source>
        <strain evidence="6 7">JMUB3934</strain>
    </source>
</reference>
<evidence type="ECO:0000259" key="5">
    <source>
        <dbReference type="PROSITE" id="PS51918"/>
    </source>
</evidence>
<dbReference type="SFLD" id="SFLDS00029">
    <property type="entry name" value="Radical_SAM"/>
    <property type="match status" value="1"/>
</dbReference>
<dbReference type="GO" id="GO:0003824">
    <property type="term" value="F:catalytic activity"/>
    <property type="evidence" value="ECO:0007669"/>
    <property type="project" value="InterPro"/>
</dbReference>
<dbReference type="InterPro" id="IPR013785">
    <property type="entry name" value="Aldolase_TIM"/>
</dbReference>
<evidence type="ECO:0000313" key="6">
    <source>
        <dbReference type="EMBL" id="BBM48839.1"/>
    </source>
</evidence>
<keyword evidence="3" id="KW-0408">Iron</keyword>
<evidence type="ECO:0000256" key="2">
    <source>
        <dbReference type="ARBA" id="ARBA00022723"/>
    </source>
</evidence>
<dbReference type="GO" id="GO:0046872">
    <property type="term" value="F:metal ion binding"/>
    <property type="evidence" value="ECO:0007669"/>
    <property type="project" value="UniProtKB-KW"/>
</dbReference>
<evidence type="ECO:0000256" key="1">
    <source>
        <dbReference type="ARBA" id="ARBA00022691"/>
    </source>
</evidence>
<dbReference type="SUPFAM" id="SSF102114">
    <property type="entry name" value="Radical SAM enzymes"/>
    <property type="match status" value="1"/>
</dbReference>
<dbReference type="SFLD" id="SFLDG01386">
    <property type="entry name" value="main_SPASM_domain-containing"/>
    <property type="match status" value="1"/>
</dbReference>
<dbReference type="RefSeq" id="WP_146963329.1">
    <property type="nucleotide sequence ID" value="NZ_AP019835.1"/>
</dbReference>
<protein>
    <submittedName>
        <fullName evidence="6">Fe-S oxidoreductases</fullName>
    </submittedName>
</protein>
<organism evidence="6 7">
    <name type="scientific">Leptotrichia wadei</name>
    <dbReference type="NCBI Taxonomy" id="157687"/>
    <lineage>
        <taxon>Bacteria</taxon>
        <taxon>Fusobacteriati</taxon>
        <taxon>Fusobacteriota</taxon>
        <taxon>Fusobacteriia</taxon>
        <taxon>Fusobacteriales</taxon>
        <taxon>Leptotrichiaceae</taxon>
        <taxon>Leptotrichia</taxon>
    </lineage>
</organism>
<dbReference type="InterPro" id="IPR050377">
    <property type="entry name" value="Radical_SAM_PqqE_MftC-like"/>
</dbReference>
<dbReference type="AlphaFoldDB" id="A0A510KB02"/>